<dbReference type="AlphaFoldDB" id="W6TI45"/>
<dbReference type="Gene3D" id="3.40.50.880">
    <property type="match status" value="1"/>
</dbReference>
<protein>
    <submittedName>
        <fullName evidence="1">CTP synthase</fullName>
        <ecNumber evidence="1">6.3.4.2</ecNumber>
    </submittedName>
</protein>
<reference evidence="1 2" key="1">
    <citation type="submission" date="2013-12" db="EMBL/GenBank/DDBJ databases">
        <title>Comparative genomics of relapsing fever spirochetes.</title>
        <authorList>
            <person name="Schwan T.G."/>
            <person name="Raffel S.J."/>
            <person name="Porcella S.F."/>
        </authorList>
    </citation>
    <scope>NUCLEOTIDE SEQUENCE [LARGE SCALE GENOMIC DNA]</scope>
    <source>
        <strain evidence="1 2">CR2A</strain>
    </source>
</reference>
<sequence>MACQFHPELITRLESPSKLFVGLVKACL</sequence>
<dbReference type="EC" id="6.3.4.2" evidence="1"/>
<dbReference type="SUPFAM" id="SSF52317">
    <property type="entry name" value="Class I glutamine amidotransferase-like"/>
    <property type="match status" value="1"/>
</dbReference>
<dbReference type="PROSITE" id="PS51273">
    <property type="entry name" value="GATASE_TYPE_1"/>
    <property type="match status" value="1"/>
</dbReference>
<dbReference type="Proteomes" id="UP000019148">
    <property type="component" value="Unassembled WGS sequence"/>
</dbReference>
<accession>W6TI45</accession>
<organism evidence="1 2">
    <name type="scientific">Borrelia duttonii CR2A</name>
    <dbReference type="NCBI Taxonomy" id="1432657"/>
    <lineage>
        <taxon>Bacteria</taxon>
        <taxon>Pseudomonadati</taxon>
        <taxon>Spirochaetota</taxon>
        <taxon>Spirochaetia</taxon>
        <taxon>Spirochaetales</taxon>
        <taxon>Borreliaceae</taxon>
        <taxon>Borrelia</taxon>
    </lineage>
</organism>
<dbReference type="InterPro" id="IPR029062">
    <property type="entry name" value="Class_I_gatase-like"/>
</dbReference>
<comment type="caution">
    <text evidence="1">The sequence shown here is derived from an EMBL/GenBank/DDBJ whole genome shotgun (WGS) entry which is preliminary data.</text>
</comment>
<dbReference type="EMBL" id="AZIT01000001">
    <property type="protein sequence ID" value="ETZ18727.1"/>
    <property type="molecule type" value="Genomic_DNA"/>
</dbReference>
<name>W6TI45_9SPIR</name>
<gene>
    <name evidence="1" type="ORF">BDCR2A_00700</name>
</gene>
<dbReference type="GO" id="GO:0003883">
    <property type="term" value="F:CTP synthase activity"/>
    <property type="evidence" value="ECO:0007669"/>
    <property type="project" value="UniProtKB-EC"/>
</dbReference>
<keyword evidence="1" id="KW-0436">Ligase</keyword>
<proteinExistence type="predicted"/>
<evidence type="ECO:0000313" key="1">
    <source>
        <dbReference type="EMBL" id="ETZ18727.1"/>
    </source>
</evidence>
<evidence type="ECO:0000313" key="2">
    <source>
        <dbReference type="Proteomes" id="UP000019148"/>
    </source>
</evidence>